<comment type="caution">
    <text evidence="2">The sequence shown here is derived from an EMBL/GenBank/DDBJ whole genome shotgun (WGS) entry which is preliminary data.</text>
</comment>
<dbReference type="Pfam" id="PF13460">
    <property type="entry name" value="NAD_binding_10"/>
    <property type="match status" value="1"/>
</dbReference>
<dbReference type="InterPro" id="IPR036291">
    <property type="entry name" value="NAD(P)-bd_dom_sf"/>
</dbReference>
<feature type="domain" description="NAD(P)-binding" evidence="1">
    <location>
        <begin position="7"/>
        <end position="192"/>
    </location>
</feature>
<proteinExistence type="predicted"/>
<gene>
    <name evidence="2" type="ORF">G6045_11680</name>
</gene>
<dbReference type="InterPro" id="IPR016040">
    <property type="entry name" value="NAD(P)-bd_dom"/>
</dbReference>
<protein>
    <submittedName>
        <fullName evidence="2">SDR family oxidoreductase</fullName>
    </submittedName>
</protein>
<name>A0A6G4XHK5_9ACTN</name>
<dbReference type="SUPFAM" id="SSF51735">
    <property type="entry name" value="NAD(P)-binding Rossmann-fold domains"/>
    <property type="match status" value="1"/>
</dbReference>
<evidence type="ECO:0000313" key="2">
    <source>
        <dbReference type="EMBL" id="NGO76317.1"/>
    </source>
</evidence>
<evidence type="ECO:0000259" key="1">
    <source>
        <dbReference type="Pfam" id="PF13460"/>
    </source>
</evidence>
<accession>A0A6G4XHK5</accession>
<dbReference type="RefSeq" id="WP_165331816.1">
    <property type="nucleotide sequence ID" value="NZ_JAAKZW010000032.1"/>
</dbReference>
<dbReference type="Gene3D" id="3.40.50.720">
    <property type="entry name" value="NAD(P)-binding Rossmann-like Domain"/>
    <property type="match status" value="1"/>
</dbReference>
<dbReference type="EMBL" id="JAAKZW010000032">
    <property type="protein sequence ID" value="NGO76317.1"/>
    <property type="molecule type" value="Genomic_DNA"/>
</dbReference>
<sequence>MKIAVLGSTGQTGRLVVARALERGHDVIALARRPEQVDTSAAGNLRVAQADVADPDSIANAVAGADVVISGLGITKKQDPAILSDGARLIASAGPRVIWLTSLGMGATEGALGALNGALLRRILRHEWDAKDVAGRAVRIAGGTTVYAGPLTNKPYEDNGRLIRAENYAPRMMPPLAPRAGIAALMVAEAEAPRFADTDTIAVFNGR</sequence>
<evidence type="ECO:0000313" key="3">
    <source>
        <dbReference type="Proteomes" id="UP000481109"/>
    </source>
</evidence>
<organism evidence="2 3">
    <name type="scientific">Streptomyces mesophilus</name>
    <dbReference type="NCBI Taxonomy" id="1775132"/>
    <lineage>
        <taxon>Bacteria</taxon>
        <taxon>Bacillati</taxon>
        <taxon>Actinomycetota</taxon>
        <taxon>Actinomycetes</taxon>
        <taxon>Kitasatosporales</taxon>
        <taxon>Streptomycetaceae</taxon>
        <taxon>Streptomyces</taxon>
    </lineage>
</organism>
<keyword evidence="3" id="KW-1185">Reference proteome</keyword>
<dbReference type="PANTHER" id="PTHR15020">
    <property type="entry name" value="FLAVIN REDUCTASE-RELATED"/>
    <property type="match status" value="1"/>
</dbReference>
<dbReference type="PANTHER" id="PTHR15020:SF50">
    <property type="entry name" value="UPF0659 PROTEIN YMR090W"/>
    <property type="match status" value="1"/>
</dbReference>
<dbReference type="Proteomes" id="UP000481109">
    <property type="component" value="Unassembled WGS sequence"/>
</dbReference>
<reference evidence="2 3" key="1">
    <citation type="submission" date="2020-02" db="EMBL/GenBank/DDBJ databases">
        <title>Whole-genome analyses of novel actinobacteria.</title>
        <authorList>
            <person name="Sahin N."/>
            <person name="Tokatli A."/>
        </authorList>
    </citation>
    <scope>NUCLEOTIDE SEQUENCE [LARGE SCALE GENOMIC DNA]</scope>
    <source>
        <strain evidence="2 3">YC504</strain>
    </source>
</reference>
<dbReference type="AlphaFoldDB" id="A0A6G4XHK5"/>